<dbReference type="EMBL" id="BOPG01000084">
    <property type="protein sequence ID" value="GIJ62913.1"/>
    <property type="molecule type" value="Genomic_DNA"/>
</dbReference>
<dbReference type="InterPro" id="IPR025968">
    <property type="entry name" value="YwqJ_deaminase"/>
</dbReference>
<keyword evidence="2" id="KW-1185">Reference proteome</keyword>
<organism evidence="1 2">
    <name type="scientific">Virgisporangium aurantiacum</name>
    <dbReference type="NCBI Taxonomy" id="175570"/>
    <lineage>
        <taxon>Bacteria</taxon>
        <taxon>Bacillati</taxon>
        <taxon>Actinomycetota</taxon>
        <taxon>Actinomycetes</taxon>
        <taxon>Micromonosporales</taxon>
        <taxon>Micromonosporaceae</taxon>
        <taxon>Virgisporangium</taxon>
    </lineage>
</organism>
<dbReference type="RefSeq" id="WP_204008854.1">
    <property type="nucleotide sequence ID" value="NZ_BOPG01000084.1"/>
</dbReference>
<evidence type="ECO:0000313" key="1">
    <source>
        <dbReference type="EMBL" id="GIJ62913.1"/>
    </source>
</evidence>
<evidence type="ECO:0008006" key="3">
    <source>
        <dbReference type="Google" id="ProtNLM"/>
    </source>
</evidence>
<evidence type="ECO:0000313" key="2">
    <source>
        <dbReference type="Proteomes" id="UP000612585"/>
    </source>
</evidence>
<dbReference type="Proteomes" id="UP000612585">
    <property type="component" value="Unassembled WGS sequence"/>
</dbReference>
<reference evidence="1" key="1">
    <citation type="submission" date="2021-01" db="EMBL/GenBank/DDBJ databases">
        <title>Whole genome shotgun sequence of Virgisporangium aurantiacum NBRC 16421.</title>
        <authorList>
            <person name="Komaki H."/>
            <person name="Tamura T."/>
        </authorList>
    </citation>
    <scope>NUCLEOTIDE SEQUENCE</scope>
    <source>
        <strain evidence="1">NBRC 16421</strain>
    </source>
</reference>
<dbReference type="AlphaFoldDB" id="A0A8J3ZHH9"/>
<gene>
    <name evidence="1" type="ORF">Vau01_104290</name>
</gene>
<protein>
    <recommendedName>
        <fullName evidence="3">YwqJ-like deaminase</fullName>
    </recommendedName>
</protein>
<sequence length="130" mass="13931">MSEPRAYPATAAALLVKGRVHTHSSVRGDLPPELHPMIRRVLATLPVPRRERYVGWCAEPVLLSDQLFAAGADLPPGLDLTPAQAQAALRGARLVVTRVREDGDPTHGAVQPPCRSCAVLLDLFGVEVDA</sequence>
<proteinExistence type="predicted"/>
<name>A0A8J3ZHH9_9ACTN</name>
<accession>A0A8J3ZHH9</accession>
<comment type="caution">
    <text evidence="1">The sequence shown here is derived from an EMBL/GenBank/DDBJ whole genome shotgun (WGS) entry which is preliminary data.</text>
</comment>
<dbReference type="Pfam" id="PF14431">
    <property type="entry name" value="YwqJ-deaminase"/>
    <property type="match status" value="1"/>
</dbReference>